<feature type="compositionally biased region" description="Low complexity" evidence="1">
    <location>
        <begin position="338"/>
        <end position="351"/>
    </location>
</feature>
<feature type="region of interest" description="Disordered" evidence="1">
    <location>
        <begin position="70"/>
        <end position="97"/>
    </location>
</feature>
<evidence type="ECO:0000313" key="3">
    <source>
        <dbReference type="Proteomes" id="UP001497457"/>
    </source>
</evidence>
<name>A0ABC9BMI0_9POAL</name>
<accession>A0ABC9BMI0</accession>
<reference evidence="3" key="1">
    <citation type="submission" date="2024-06" db="EMBL/GenBank/DDBJ databases">
        <authorList>
            <person name="Ryan C."/>
        </authorList>
    </citation>
    <scope>NUCLEOTIDE SEQUENCE [LARGE SCALE GENOMIC DNA]</scope>
</reference>
<dbReference type="EMBL" id="OZ075136">
    <property type="protein sequence ID" value="CAL5002951.1"/>
    <property type="molecule type" value="Genomic_DNA"/>
</dbReference>
<evidence type="ECO:0000256" key="1">
    <source>
        <dbReference type="SAM" id="MobiDB-lite"/>
    </source>
</evidence>
<evidence type="ECO:0000313" key="2">
    <source>
        <dbReference type="EMBL" id="CAL5002951.1"/>
    </source>
</evidence>
<feature type="compositionally biased region" description="Polar residues" evidence="1">
    <location>
        <begin position="30"/>
        <end position="41"/>
    </location>
</feature>
<feature type="region of interest" description="Disordered" evidence="1">
    <location>
        <begin position="1"/>
        <end position="51"/>
    </location>
</feature>
<keyword evidence="3" id="KW-1185">Reference proteome</keyword>
<sequence length="380" mass="41449">MFIGAHDLQQQRDMSNWSHSSLQMGPRTRLNLSSERSQTPAVTGAPSGGQHGNMFSWRNELLPTPPRANLNMSGARGRSSVAEGPQEHRNMSNSSELSVELLRQTQLSCYFKGRTSLTSGSTTGLEQHWIRNMYSSSNYSLQTPPWETQLHIPSGSRIMDDTTNYMVNHRKRRSLLTSMGASPYNAVQPEDARILIKEDIRPAKRPYSLWAPENQSVGSWNRNMSELGSNSNHCAFNNTATQNFEQINSATVLEKISHNLLNDADIEPTGAAEETTVMSTINYLSNLLQQDRAPATATSSQTSYAHVTAAIATPLNISTEAATNQVLGVAPDAGSSGGSCSRAGGVSSSNSMGLSCEEEEQMGEIEMDPAYLSELLPFCP</sequence>
<proteinExistence type="predicted"/>
<feature type="compositionally biased region" description="Polar residues" evidence="1">
    <location>
        <begin position="11"/>
        <end position="23"/>
    </location>
</feature>
<organism evidence="2 3">
    <name type="scientific">Urochloa decumbens</name>
    <dbReference type="NCBI Taxonomy" id="240449"/>
    <lineage>
        <taxon>Eukaryota</taxon>
        <taxon>Viridiplantae</taxon>
        <taxon>Streptophyta</taxon>
        <taxon>Embryophyta</taxon>
        <taxon>Tracheophyta</taxon>
        <taxon>Spermatophyta</taxon>
        <taxon>Magnoliopsida</taxon>
        <taxon>Liliopsida</taxon>
        <taxon>Poales</taxon>
        <taxon>Poaceae</taxon>
        <taxon>PACMAD clade</taxon>
        <taxon>Panicoideae</taxon>
        <taxon>Panicodae</taxon>
        <taxon>Paniceae</taxon>
        <taxon>Melinidinae</taxon>
        <taxon>Urochloa</taxon>
    </lineage>
</organism>
<dbReference type="AlphaFoldDB" id="A0ABC9BMI0"/>
<gene>
    <name evidence="2" type="ORF">URODEC1_LOCUS66174</name>
</gene>
<reference evidence="2 3" key="2">
    <citation type="submission" date="2024-10" db="EMBL/GenBank/DDBJ databases">
        <authorList>
            <person name="Ryan C."/>
        </authorList>
    </citation>
    <scope>NUCLEOTIDE SEQUENCE [LARGE SCALE GENOMIC DNA]</scope>
</reference>
<feature type="region of interest" description="Disordered" evidence="1">
    <location>
        <begin position="331"/>
        <end position="352"/>
    </location>
</feature>
<dbReference type="Proteomes" id="UP001497457">
    <property type="component" value="Chromosome 26rd"/>
</dbReference>
<protein>
    <submittedName>
        <fullName evidence="2">Uncharacterized protein</fullName>
    </submittedName>
</protein>